<dbReference type="EMBL" id="RRYP01000307">
    <property type="protein sequence ID" value="TNV87631.1"/>
    <property type="molecule type" value="Genomic_DNA"/>
</dbReference>
<feature type="region of interest" description="Disordered" evidence="1">
    <location>
        <begin position="902"/>
        <end position="923"/>
    </location>
</feature>
<feature type="compositionally biased region" description="Basic and acidic residues" evidence="1">
    <location>
        <begin position="1606"/>
        <end position="1620"/>
    </location>
</feature>
<protein>
    <submittedName>
        <fullName evidence="2">Uncharacterized protein</fullName>
    </submittedName>
</protein>
<keyword evidence="3" id="KW-1185">Reference proteome</keyword>
<feature type="compositionally biased region" description="Polar residues" evidence="1">
    <location>
        <begin position="756"/>
        <end position="776"/>
    </location>
</feature>
<name>A0A8J8P564_HALGN</name>
<feature type="compositionally biased region" description="Basic and acidic residues" evidence="1">
    <location>
        <begin position="1326"/>
        <end position="1335"/>
    </location>
</feature>
<sequence length="1620" mass="180444">MQRVNKSIVLAVCSGQRKFIVRNNWGKQAHPLIIIKMNNMIIDNQAHIQFIRARQNENSNNQLLLNMMNNGSPQQLGQLNNLGLNNLNLPYNINVQQNVDAQTMNLKSSPNYVTRNLGFTQGQLAVSHSADFKNIINPITMRNNFATSLPNQLSQGVSQPQTLFFPNNSFNTTTGIQNNVHSFGQPLQHRHVGSQSYDRTLLQHPNIGKNSTSTDLTRLPMPASHFKQLSQQLFKNQLQQQHQKQSISNPNEITSFAQSNNNIGQSPHQLLQKAQLSMNHRSATNFEQAFGGGGVGGQGMHGNMNQQKSQPILQFVHTKYDPPQFYIQHPSTNYQQAAGYGNKPLALADSKFRSRATTDAVSSSDEESGPIIYAEQTYGQTKIAIKALKSQKEKIEKLLTDTAAQVTNAGPSIFRSEAQKELMRNTAASRNAQNDIEKMFTQQPGQKMQPSLQGDQAAIENMMGLSSKQGISTQLPSSKQRSRQHTNNLQIYHSMQALPEKRKPSLQSLGEHQNFNLPSLYQDGDFNSAKVWPDGNQRGELPLMKNFLEQKIPNQGAGRNSVMLPKVNTIDFQANQNSLMNMSGSGLTNLDSGSLPFLPQLFQTQQLKNMTQSSSGQHLEDYRRVKSKFMPSNAPRPNLRNQNTGGGGMMQNARYQSSLNNPEFNNEFQRNGLEIMKPVNYQTYSTLPGLPNQILQQDLHSLDAINPNSYSATQLLSSLHHNPQTEQQSIIMEPDINMVYQQDMQLRQALQNAMINQQRRTDPNSPRQMRSVQQKNPGLLRPNNPIERVLKQQNYLKQLQQIPAAGLITDQDISNLIQQKLNNLQQLRNDQFSVSPQKNANLPPHFLNHSYSQLSTTVPIELGGTGGLENINIYQTQHPLHSITPSPQQNSYNLQHAPEYQQHMPPLTSNGFHQGAPNLSPIPAQRSPNVKLAVTSDSQNRVAAQQNVEQHIGHSNINNQQPLAYQQDGPNQQIQHLDGQQNNDNAALQLTANQDNPTLQVNQQTLNIGGGASSQIIQKKLTVNSAYNRRLSIKSTNQNDKLSQLDYGGGLNARDRQVSSIEQHLLNAANASTNPAIQKNEIKMILSEIKDMLKEVRKTSAYQQSFVMDQTLDLRSTQMDADSVSVKPVVRELAIQTTEKDDKDKKKQKHTHRHHKSKKHRKSQSVDEGEESGAEKKKKKREKKSKGEEKKTTKEQSKSQTPSPQRKSDPRKKSSKAVVKPDTAIQQVPKKRSKDENLTGDDSKSRENSANSKSNNTNQKKVSTKNTKSVDGLAERKSIVPQPSPGKEALNTAKNTVAPTSPSQVDSASISQTKKDSGQLQSTPKTRMDDNEISRRRSKMTGGDEQRMANSPMPEMSSRIVIQENLKDTNVKLSRGTTLFRSMQSTVGKKSDANHPTYNEKKKPVRNLFAEKVIGKFFGSSLKKQQTMKSPGPALKTQATMKSNSSYATSIAQPAFKTQGTIKVGTNNQITPLIKTQATIRLNSIKSSGSLANGLKSQQTLRLGLKPPEPKKNEKGDQFKKMATLILKPPVGGIPVGGNIPVAKALITPTTMVSGQTKSYELKKQGTQMPAVLDHVDEEDERSKGTSIIEEDIEEDEYSEELSEDSDNKRRPRAESSPKK</sequence>
<dbReference type="Proteomes" id="UP000785679">
    <property type="component" value="Unassembled WGS sequence"/>
</dbReference>
<evidence type="ECO:0000313" key="3">
    <source>
        <dbReference type="Proteomes" id="UP000785679"/>
    </source>
</evidence>
<gene>
    <name evidence="2" type="ORF">FGO68_gene16778</name>
</gene>
<feature type="region of interest" description="Disordered" evidence="1">
    <location>
        <begin position="1560"/>
        <end position="1620"/>
    </location>
</feature>
<feature type="region of interest" description="Disordered" evidence="1">
    <location>
        <begin position="1491"/>
        <end position="1518"/>
    </location>
</feature>
<feature type="compositionally biased region" description="Polar residues" evidence="1">
    <location>
        <begin position="1491"/>
        <end position="1501"/>
    </location>
</feature>
<accession>A0A8J8P564</accession>
<feature type="compositionally biased region" description="Basic and acidic residues" evidence="1">
    <location>
        <begin position="1233"/>
        <end position="1247"/>
    </location>
</feature>
<feature type="region of interest" description="Disordered" evidence="1">
    <location>
        <begin position="756"/>
        <end position="783"/>
    </location>
</feature>
<reference evidence="2" key="1">
    <citation type="submission" date="2019-06" db="EMBL/GenBank/DDBJ databases">
        <authorList>
            <person name="Zheng W."/>
        </authorList>
    </citation>
    <scope>NUCLEOTIDE SEQUENCE</scope>
    <source>
        <strain evidence="2">QDHG01</strain>
    </source>
</reference>
<feature type="compositionally biased region" description="Polar residues" evidence="1">
    <location>
        <begin position="1292"/>
        <end position="1325"/>
    </location>
</feature>
<feature type="region of interest" description="Disordered" evidence="1">
    <location>
        <begin position="1135"/>
        <end position="1354"/>
    </location>
</feature>
<proteinExistence type="predicted"/>
<organism evidence="2 3">
    <name type="scientific">Halteria grandinella</name>
    <dbReference type="NCBI Taxonomy" id="5974"/>
    <lineage>
        <taxon>Eukaryota</taxon>
        <taxon>Sar</taxon>
        <taxon>Alveolata</taxon>
        <taxon>Ciliophora</taxon>
        <taxon>Intramacronucleata</taxon>
        <taxon>Spirotrichea</taxon>
        <taxon>Stichotrichia</taxon>
        <taxon>Sporadotrichida</taxon>
        <taxon>Halteriidae</taxon>
        <taxon>Halteria</taxon>
    </lineage>
</organism>
<feature type="compositionally biased region" description="Basic and acidic residues" evidence="1">
    <location>
        <begin position="1508"/>
        <end position="1518"/>
    </location>
</feature>
<feature type="compositionally biased region" description="Polar residues" evidence="1">
    <location>
        <begin position="1248"/>
        <end position="1269"/>
    </location>
</feature>
<comment type="caution">
    <text evidence="2">The sequence shown here is derived from an EMBL/GenBank/DDBJ whole genome shotgun (WGS) entry which is preliminary data.</text>
</comment>
<evidence type="ECO:0000256" key="1">
    <source>
        <dbReference type="SAM" id="MobiDB-lite"/>
    </source>
</evidence>
<evidence type="ECO:0000313" key="2">
    <source>
        <dbReference type="EMBL" id="TNV87631.1"/>
    </source>
</evidence>
<feature type="compositionally biased region" description="Basic and acidic residues" evidence="1">
    <location>
        <begin position="1185"/>
        <end position="1197"/>
    </location>
</feature>
<feature type="compositionally biased region" description="Acidic residues" evidence="1">
    <location>
        <begin position="1589"/>
        <end position="1605"/>
    </location>
</feature>
<feature type="compositionally biased region" description="Basic residues" evidence="1">
    <location>
        <begin position="1146"/>
        <end position="1163"/>
    </location>
</feature>